<evidence type="ECO:0000256" key="4">
    <source>
        <dbReference type="ARBA" id="ARBA00022982"/>
    </source>
</evidence>
<dbReference type="RefSeq" id="WP_078197029.1">
    <property type="nucleotide sequence ID" value="NZ_CP017757.2"/>
</dbReference>
<dbReference type="PANTHER" id="PTHR33751">
    <property type="entry name" value="CBB3-TYPE CYTOCHROME C OXIDASE SUBUNIT FIXP"/>
    <property type="match status" value="1"/>
</dbReference>
<organism evidence="8 9">
    <name type="scientific">Cupriavidus necator</name>
    <name type="common">Alcaligenes eutrophus</name>
    <name type="synonym">Ralstonia eutropha</name>
    <dbReference type="NCBI Taxonomy" id="106590"/>
    <lineage>
        <taxon>Bacteria</taxon>
        <taxon>Pseudomonadati</taxon>
        <taxon>Pseudomonadota</taxon>
        <taxon>Betaproteobacteria</taxon>
        <taxon>Burkholderiales</taxon>
        <taxon>Burkholderiaceae</taxon>
        <taxon>Cupriavidus</taxon>
    </lineage>
</organism>
<proteinExistence type="predicted"/>
<keyword evidence="5 6" id="KW-0408">Iron</keyword>
<dbReference type="GO" id="GO:0020037">
    <property type="term" value="F:heme binding"/>
    <property type="evidence" value="ECO:0007669"/>
    <property type="project" value="InterPro"/>
</dbReference>
<evidence type="ECO:0000313" key="9">
    <source>
        <dbReference type="Proteomes" id="UP000189627"/>
    </source>
</evidence>
<dbReference type="Gene3D" id="1.10.760.10">
    <property type="entry name" value="Cytochrome c-like domain"/>
    <property type="match status" value="2"/>
</dbReference>
<sequence>MKRAKILGITVAVTVAAAIGAGALYGRDLLDGMRFEKAMYQIGAADKADAGPWPQPHETCFVCHGPRGQSLNAWYPALTGQPKAYIAGQLHAFANDQRANPYMGPLAKDLTDAQIDALADYFARQAPARNEDVAADAALAKRGLELVQARSCQACHGAQLTGKDQVPRLAGQGEDYLAKQLAAFKSGARKDPTGAMNGLAATLTSEDIPAVARYLAGMSPSQDNAGTQ</sequence>
<feature type="domain" description="Cytochrome c" evidence="7">
    <location>
        <begin position="21"/>
        <end position="126"/>
    </location>
</feature>
<dbReference type="Pfam" id="PF00034">
    <property type="entry name" value="Cytochrom_C"/>
    <property type="match status" value="1"/>
</dbReference>
<evidence type="ECO:0000256" key="1">
    <source>
        <dbReference type="ARBA" id="ARBA00022448"/>
    </source>
</evidence>
<gene>
    <name evidence="8" type="ORF">BJN34_13315</name>
</gene>
<name>A0A1U9UQL7_CUPNE</name>
<dbReference type="GO" id="GO:0009055">
    <property type="term" value="F:electron transfer activity"/>
    <property type="evidence" value="ECO:0007669"/>
    <property type="project" value="InterPro"/>
</dbReference>
<evidence type="ECO:0000313" key="8">
    <source>
        <dbReference type="EMBL" id="AQV94859.1"/>
    </source>
</evidence>
<evidence type="ECO:0000256" key="5">
    <source>
        <dbReference type="ARBA" id="ARBA00023004"/>
    </source>
</evidence>
<keyword evidence="3 6" id="KW-0479">Metal-binding</keyword>
<keyword evidence="1" id="KW-0813">Transport</keyword>
<dbReference type="AlphaFoldDB" id="A0A1U9UQL7"/>
<dbReference type="SUPFAM" id="SSF46626">
    <property type="entry name" value="Cytochrome c"/>
    <property type="match status" value="2"/>
</dbReference>
<dbReference type="PANTHER" id="PTHR33751:SF9">
    <property type="entry name" value="CYTOCHROME C4"/>
    <property type="match status" value="1"/>
</dbReference>
<keyword evidence="4" id="KW-0249">Electron transport</keyword>
<dbReference type="PROSITE" id="PS51007">
    <property type="entry name" value="CYTC"/>
    <property type="match status" value="2"/>
</dbReference>
<dbReference type="InterPro" id="IPR009056">
    <property type="entry name" value="Cyt_c-like_dom"/>
</dbReference>
<protein>
    <submittedName>
        <fullName evidence="8">Cytochrome C</fullName>
    </submittedName>
</protein>
<dbReference type="InterPro" id="IPR050597">
    <property type="entry name" value="Cytochrome_c_Oxidase_Subunit"/>
</dbReference>
<accession>A0A1U9UQL7</accession>
<dbReference type="GO" id="GO:0046872">
    <property type="term" value="F:metal ion binding"/>
    <property type="evidence" value="ECO:0007669"/>
    <property type="project" value="UniProtKB-KW"/>
</dbReference>
<dbReference type="InterPro" id="IPR036909">
    <property type="entry name" value="Cyt_c-like_dom_sf"/>
</dbReference>
<feature type="domain" description="Cytochrome c" evidence="7">
    <location>
        <begin position="138"/>
        <end position="219"/>
    </location>
</feature>
<dbReference type="KEGG" id="cuh:BJN34_13315"/>
<reference evidence="9" key="1">
    <citation type="submission" date="2017-02" db="EMBL/GenBank/DDBJ databases">
        <title>Complete genome sequence of Cupriavidus necator strain NH9, a 3-chlorobenzoate degrader.</title>
        <authorList>
            <person name="Moriuchi R."/>
            <person name="Dohra H."/>
            <person name="Ogawa N."/>
        </authorList>
    </citation>
    <scope>NUCLEOTIDE SEQUENCE [LARGE SCALE GENOMIC DNA]</scope>
    <source>
        <strain evidence="9">NH9</strain>
    </source>
</reference>
<dbReference type="OrthoDB" id="5295860at2"/>
<keyword evidence="2 6" id="KW-0349">Heme</keyword>
<evidence type="ECO:0000259" key="7">
    <source>
        <dbReference type="PROSITE" id="PS51007"/>
    </source>
</evidence>
<evidence type="ECO:0000256" key="3">
    <source>
        <dbReference type="ARBA" id="ARBA00022723"/>
    </source>
</evidence>
<evidence type="ECO:0000256" key="6">
    <source>
        <dbReference type="PROSITE-ProRule" id="PRU00433"/>
    </source>
</evidence>
<dbReference type="Pfam" id="PF13442">
    <property type="entry name" value="Cytochrome_CBB3"/>
    <property type="match status" value="1"/>
</dbReference>
<evidence type="ECO:0000256" key="2">
    <source>
        <dbReference type="ARBA" id="ARBA00022617"/>
    </source>
</evidence>
<dbReference type="EMBL" id="CP017757">
    <property type="protein sequence ID" value="AQV94859.1"/>
    <property type="molecule type" value="Genomic_DNA"/>
</dbReference>
<dbReference type="Proteomes" id="UP000189627">
    <property type="component" value="Chromosome 1"/>
</dbReference>